<keyword evidence="8" id="KW-0175">Coiled coil</keyword>
<dbReference type="Pfam" id="PF00443">
    <property type="entry name" value="UCH"/>
    <property type="match status" value="2"/>
</dbReference>
<evidence type="ECO:0000256" key="7">
    <source>
        <dbReference type="ARBA" id="ARBA00022807"/>
    </source>
</evidence>
<keyword evidence="4" id="KW-0645">Protease</keyword>
<protein>
    <recommendedName>
        <fullName evidence="3">ubiquitinyl hydrolase 1</fullName>
        <ecNumber evidence="3">3.4.19.12</ecNumber>
    </recommendedName>
</protein>
<dbReference type="EC" id="3.4.19.12" evidence="3"/>
<feature type="region of interest" description="Disordered" evidence="9">
    <location>
        <begin position="270"/>
        <end position="304"/>
    </location>
</feature>
<dbReference type="PANTHER" id="PTHR24006">
    <property type="entry name" value="UBIQUITIN CARBOXYL-TERMINAL HYDROLASE"/>
    <property type="match status" value="1"/>
</dbReference>
<dbReference type="InterPro" id="IPR050164">
    <property type="entry name" value="Peptidase_C19"/>
</dbReference>
<feature type="domain" description="USP" evidence="10">
    <location>
        <begin position="9"/>
        <end position="516"/>
    </location>
</feature>
<dbReference type="GO" id="GO:0006508">
    <property type="term" value="P:proteolysis"/>
    <property type="evidence" value="ECO:0007669"/>
    <property type="project" value="UniProtKB-KW"/>
</dbReference>
<feature type="compositionally biased region" description="Low complexity" evidence="9">
    <location>
        <begin position="745"/>
        <end position="763"/>
    </location>
</feature>
<keyword evidence="5" id="KW-0833">Ubl conjugation pathway</keyword>
<feature type="region of interest" description="Disordered" evidence="9">
    <location>
        <begin position="155"/>
        <end position="225"/>
    </location>
</feature>
<accession>A0A7S3QEH0</accession>
<reference evidence="11" key="1">
    <citation type="submission" date="2021-01" db="EMBL/GenBank/DDBJ databases">
        <authorList>
            <person name="Corre E."/>
            <person name="Pelletier E."/>
            <person name="Niang G."/>
            <person name="Scheremetjew M."/>
            <person name="Finn R."/>
            <person name="Kale V."/>
            <person name="Holt S."/>
            <person name="Cochrane G."/>
            <person name="Meng A."/>
            <person name="Brown T."/>
            <person name="Cohen L."/>
        </authorList>
    </citation>
    <scope>NUCLEOTIDE SEQUENCE</scope>
    <source>
        <strain evidence="11">MM31A-1</strain>
    </source>
</reference>
<comment type="similarity">
    <text evidence="2">Belongs to the peptidase C19 family.</text>
</comment>
<feature type="compositionally biased region" description="Polar residues" evidence="9">
    <location>
        <begin position="600"/>
        <end position="611"/>
    </location>
</feature>
<gene>
    <name evidence="11" type="ORF">CDEB00056_LOCUS19800</name>
</gene>
<feature type="compositionally biased region" description="Low complexity" evidence="9">
    <location>
        <begin position="191"/>
        <end position="208"/>
    </location>
</feature>
<feature type="coiled-coil region" evidence="8">
    <location>
        <begin position="528"/>
        <end position="555"/>
    </location>
</feature>
<keyword evidence="7" id="KW-0788">Thiol protease</keyword>
<evidence type="ECO:0000256" key="9">
    <source>
        <dbReference type="SAM" id="MobiDB-lite"/>
    </source>
</evidence>
<dbReference type="InterPro" id="IPR038765">
    <property type="entry name" value="Papain-like_cys_pep_sf"/>
</dbReference>
<evidence type="ECO:0000256" key="4">
    <source>
        <dbReference type="ARBA" id="ARBA00022670"/>
    </source>
</evidence>
<evidence type="ECO:0000313" key="11">
    <source>
        <dbReference type="EMBL" id="CAE0474947.1"/>
    </source>
</evidence>
<dbReference type="InterPro" id="IPR028889">
    <property type="entry name" value="USP"/>
</dbReference>
<evidence type="ECO:0000256" key="6">
    <source>
        <dbReference type="ARBA" id="ARBA00022801"/>
    </source>
</evidence>
<evidence type="ECO:0000256" key="1">
    <source>
        <dbReference type="ARBA" id="ARBA00000707"/>
    </source>
</evidence>
<dbReference type="GO" id="GO:0005829">
    <property type="term" value="C:cytosol"/>
    <property type="evidence" value="ECO:0007669"/>
    <property type="project" value="TreeGrafter"/>
</dbReference>
<evidence type="ECO:0000256" key="8">
    <source>
        <dbReference type="SAM" id="Coils"/>
    </source>
</evidence>
<feature type="compositionally biased region" description="Low complexity" evidence="9">
    <location>
        <begin position="612"/>
        <end position="624"/>
    </location>
</feature>
<name>A0A7S3QEH0_9STRA</name>
<sequence length="813" mass="88363">MQGDREVATGVVNLGNTCYINAVLQALAHAPELCMAVDCESHHLTCPKALAKKNKNNGSGSGMRRGLNYNSNVNIGGYGYNNFCLLCEMEKHLVKVHESRTGNGTSTMEAVTPTNFVNGFVNHVAPSCFKLGVQEDSHEFLRLLIDAMQKSAIQCRSQSRDQNQNQNQNGHDDDADADVSIKLEEEEDFTASASRSSSNINSNINRISSSRKKHKEDPKGSSIIGNKIAKEGNEYSFRLFTGKVESIVKCSNCNATSSTIDPIEDIGLEVTSTPPNSHSQFTGSGSYGNSRGRQGGKSGGVSPNPPAACALSDVTSALDKFIVTENLDAGYKCESCGKVGRATKQSRLAAIPPILTLHLKRFRYGSEKVPMVHQGSSGSARAPASSRRRNSELSSLMSSGSSMMDNGLGLGGMGNGLGTMGSSGSAKIEGHVKFEQVFDIRPYLTEEKQKEVKSMLCRLFAVIVHTGKNSHSGHYICYVRNVAKNEWWKMDDARVTRASREEVVAAEAYMLFYRVVDHPVSVDLRNKEKIFKEQMEAVMRAKAQAENEAEAKTKVNVGEVSKQEQGNHQAVPSSSSPSVKVQSQTPDVKVPVGGKADGNENGNGRSDTATGASNANASIQNSNNEKIVGMGIKRKRDEPDYRSGEDWARKMTTKPKSILQAIRTTQDFFSERIDFKSDYYRSLKEEALSGTGKIGSGPSFGVSVNDIQEERSFVGGFLTSLWNMMGHILPLDKDETEAMFREHQQQQQKAMNNASSASSSSNKEALTSAPAQPKDYSAAAMAMAVVENDSAPNQEQAKQVFLTAFEHNNDTLI</sequence>
<feature type="compositionally biased region" description="Low complexity" evidence="9">
    <location>
        <begin position="569"/>
        <end position="586"/>
    </location>
</feature>
<dbReference type="GO" id="GO:0005634">
    <property type="term" value="C:nucleus"/>
    <property type="evidence" value="ECO:0007669"/>
    <property type="project" value="TreeGrafter"/>
</dbReference>
<proteinExistence type="inferred from homology"/>
<dbReference type="EMBL" id="HBIO01025822">
    <property type="protein sequence ID" value="CAE0474947.1"/>
    <property type="molecule type" value="Transcribed_RNA"/>
</dbReference>
<feature type="compositionally biased region" description="Low complexity" evidence="9">
    <location>
        <begin position="376"/>
        <end position="385"/>
    </location>
</feature>
<organism evidence="11">
    <name type="scientific">Chaetoceros debilis</name>
    <dbReference type="NCBI Taxonomy" id="122233"/>
    <lineage>
        <taxon>Eukaryota</taxon>
        <taxon>Sar</taxon>
        <taxon>Stramenopiles</taxon>
        <taxon>Ochrophyta</taxon>
        <taxon>Bacillariophyta</taxon>
        <taxon>Coscinodiscophyceae</taxon>
        <taxon>Chaetocerotophycidae</taxon>
        <taxon>Chaetocerotales</taxon>
        <taxon>Chaetocerotaceae</taxon>
        <taxon>Chaetoceros</taxon>
    </lineage>
</organism>
<dbReference type="GO" id="GO:0016579">
    <property type="term" value="P:protein deubiquitination"/>
    <property type="evidence" value="ECO:0007669"/>
    <property type="project" value="InterPro"/>
</dbReference>
<dbReference type="PROSITE" id="PS00972">
    <property type="entry name" value="USP_1"/>
    <property type="match status" value="1"/>
</dbReference>
<keyword evidence="6" id="KW-0378">Hydrolase</keyword>
<dbReference type="Gene3D" id="3.90.70.10">
    <property type="entry name" value="Cysteine proteinases"/>
    <property type="match status" value="1"/>
</dbReference>
<comment type="catalytic activity">
    <reaction evidence="1">
        <text>Thiol-dependent hydrolysis of ester, thioester, amide, peptide and isopeptide bonds formed by the C-terminal Gly of ubiquitin (a 76-residue protein attached to proteins as an intracellular targeting signal).</text>
        <dbReference type="EC" id="3.4.19.12"/>
    </reaction>
</comment>
<feature type="region of interest" description="Disordered" evidence="9">
    <location>
        <begin position="560"/>
        <end position="643"/>
    </location>
</feature>
<feature type="region of interest" description="Disordered" evidence="9">
    <location>
        <begin position="371"/>
        <end position="400"/>
    </location>
</feature>
<evidence type="ECO:0000256" key="3">
    <source>
        <dbReference type="ARBA" id="ARBA00012759"/>
    </source>
</evidence>
<dbReference type="InterPro" id="IPR001394">
    <property type="entry name" value="Peptidase_C19_UCH"/>
</dbReference>
<evidence type="ECO:0000259" key="10">
    <source>
        <dbReference type="PROSITE" id="PS50235"/>
    </source>
</evidence>
<dbReference type="PANTHER" id="PTHR24006:SF758">
    <property type="entry name" value="UBIQUITIN CARBOXYL-TERMINAL HYDROLASE 36"/>
    <property type="match status" value="1"/>
</dbReference>
<feature type="region of interest" description="Disordered" evidence="9">
    <location>
        <begin position="743"/>
        <end position="772"/>
    </location>
</feature>
<evidence type="ECO:0000256" key="5">
    <source>
        <dbReference type="ARBA" id="ARBA00022786"/>
    </source>
</evidence>
<evidence type="ECO:0000256" key="2">
    <source>
        <dbReference type="ARBA" id="ARBA00009085"/>
    </source>
</evidence>
<dbReference type="SUPFAM" id="SSF54001">
    <property type="entry name" value="Cysteine proteinases"/>
    <property type="match status" value="2"/>
</dbReference>
<dbReference type="AlphaFoldDB" id="A0A7S3QEH0"/>
<feature type="compositionally biased region" description="Polar residues" evidence="9">
    <location>
        <begin position="270"/>
        <end position="292"/>
    </location>
</feature>
<dbReference type="InterPro" id="IPR018200">
    <property type="entry name" value="USP_CS"/>
</dbReference>
<dbReference type="GO" id="GO:0004843">
    <property type="term" value="F:cysteine-type deubiquitinase activity"/>
    <property type="evidence" value="ECO:0007669"/>
    <property type="project" value="UniProtKB-EC"/>
</dbReference>
<dbReference type="PROSITE" id="PS50235">
    <property type="entry name" value="USP_3"/>
    <property type="match status" value="1"/>
</dbReference>